<comment type="similarity">
    <text evidence="1">Belongs to the pseudouridine synthase Pus10 family.</text>
</comment>
<dbReference type="EMBL" id="LSYV01000003">
    <property type="protein sequence ID" value="KXZ55899.1"/>
    <property type="molecule type" value="Genomic_DNA"/>
</dbReference>
<feature type="region of interest" description="Disordered" evidence="5">
    <location>
        <begin position="223"/>
        <end position="247"/>
    </location>
</feature>
<dbReference type="InterPro" id="IPR020103">
    <property type="entry name" value="PsdUridine_synth_cat_dom_sf"/>
</dbReference>
<feature type="domain" description="Pus10-like C-terminal" evidence="6">
    <location>
        <begin position="561"/>
        <end position="781"/>
    </location>
</feature>
<dbReference type="GO" id="GO:0003723">
    <property type="term" value="F:RNA binding"/>
    <property type="evidence" value="ECO:0007669"/>
    <property type="project" value="InterPro"/>
</dbReference>
<organism evidence="7 8">
    <name type="scientific">Gonium pectorale</name>
    <name type="common">Green alga</name>
    <dbReference type="NCBI Taxonomy" id="33097"/>
    <lineage>
        <taxon>Eukaryota</taxon>
        <taxon>Viridiplantae</taxon>
        <taxon>Chlorophyta</taxon>
        <taxon>core chlorophytes</taxon>
        <taxon>Chlorophyceae</taxon>
        <taxon>CS clade</taxon>
        <taxon>Chlamydomonadales</taxon>
        <taxon>Volvocaceae</taxon>
        <taxon>Gonium</taxon>
    </lineage>
</organism>
<feature type="compositionally biased region" description="Basic residues" evidence="5">
    <location>
        <begin position="376"/>
        <end position="393"/>
    </location>
</feature>
<comment type="caution">
    <text evidence="7">The sequence shown here is derived from an EMBL/GenBank/DDBJ whole genome shotgun (WGS) entry which is preliminary data.</text>
</comment>
<evidence type="ECO:0000313" key="8">
    <source>
        <dbReference type="Proteomes" id="UP000075714"/>
    </source>
</evidence>
<dbReference type="OrthoDB" id="271937at2759"/>
<dbReference type="Pfam" id="PF21238">
    <property type="entry name" value="Pus10_C"/>
    <property type="match status" value="1"/>
</dbReference>
<gene>
    <name evidence="7" type="ORF">GPECTOR_2g1450</name>
</gene>
<evidence type="ECO:0000313" key="7">
    <source>
        <dbReference type="EMBL" id="KXZ55899.1"/>
    </source>
</evidence>
<evidence type="ECO:0000256" key="2">
    <source>
        <dbReference type="ARBA" id="ARBA00012787"/>
    </source>
</evidence>
<feature type="region of interest" description="Disordered" evidence="5">
    <location>
        <begin position="78"/>
        <end position="104"/>
    </location>
</feature>
<dbReference type="AlphaFoldDB" id="A0A150H1A0"/>
<reference evidence="8" key="1">
    <citation type="journal article" date="2016" name="Nat. Commun.">
        <title>The Gonium pectorale genome demonstrates co-option of cell cycle regulation during the evolution of multicellularity.</title>
        <authorList>
            <person name="Hanschen E.R."/>
            <person name="Marriage T.N."/>
            <person name="Ferris P.J."/>
            <person name="Hamaji T."/>
            <person name="Toyoda A."/>
            <person name="Fujiyama A."/>
            <person name="Neme R."/>
            <person name="Noguchi H."/>
            <person name="Minakuchi Y."/>
            <person name="Suzuki M."/>
            <person name="Kawai-Toyooka H."/>
            <person name="Smith D.R."/>
            <person name="Sparks H."/>
            <person name="Anderson J."/>
            <person name="Bakaric R."/>
            <person name="Luria V."/>
            <person name="Karger A."/>
            <person name="Kirschner M.W."/>
            <person name="Durand P.M."/>
            <person name="Michod R.E."/>
            <person name="Nozaki H."/>
            <person name="Olson B.J."/>
        </authorList>
    </citation>
    <scope>NUCLEOTIDE SEQUENCE [LARGE SCALE GENOMIC DNA]</scope>
    <source>
        <strain evidence="8">NIES-2863</strain>
    </source>
</reference>
<protein>
    <recommendedName>
        <fullName evidence="2">tRNA pseudouridine(55) synthase</fullName>
        <ecNumber evidence="2">5.4.99.25</ecNumber>
    </recommendedName>
</protein>
<dbReference type="SUPFAM" id="SSF55120">
    <property type="entry name" value="Pseudouridine synthase"/>
    <property type="match status" value="1"/>
</dbReference>
<feature type="compositionally biased region" description="Low complexity" evidence="5">
    <location>
        <begin position="223"/>
        <end position="237"/>
    </location>
</feature>
<dbReference type="Gene3D" id="3.30.70.3190">
    <property type="match status" value="1"/>
</dbReference>
<proteinExistence type="inferred from homology"/>
<accession>A0A150H1A0</accession>
<evidence type="ECO:0000259" key="6">
    <source>
        <dbReference type="Pfam" id="PF21238"/>
    </source>
</evidence>
<dbReference type="STRING" id="33097.A0A150H1A0"/>
<feature type="region of interest" description="Disordered" evidence="5">
    <location>
        <begin position="511"/>
        <end position="539"/>
    </location>
</feature>
<evidence type="ECO:0000256" key="3">
    <source>
        <dbReference type="ARBA" id="ARBA00022694"/>
    </source>
</evidence>
<feature type="region of interest" description="Disordered" evidence="5">
    <location>
        <begin position="373"/>
        <end position="436"/>
    </location>
</feature>
<keyword evidence="8" id="KW-1185">Reference proteome</keyword>
<evidence type="ECO:0000256" key="5">
    <source>
        <dbReference type="SAM" id="MobiDB-lite"/>
    </source>
</evidence>
<feature type="compositionally biased region" description="Low complexity" evidence="5">
    <location>
        <begin position="394"/>
        <end position="415"/>
    </location>
</feature>
<sequence>MPQLCSLALELSDLPAPLCGCLAAVTQLRRLELELWFVMTPGQEVRLVAAAVGRSLGRLPALEELSLRVACCVEGAESGEEAEGEEEAEVEEADGGQGGRGFEDYALPAPSTSQLLAVLGAHGATANQPTEAVAPAAAEAAVAAVASGSSHLACLTCFGVLPALLGGEGPPQVAAPAGPAAGHEPLPGWPSVAALAAAVRRQAETGPPDAVALAAAAATAASPAGPAQAGTGPAEAPEGGGGGCTATAGGAEAAVDAPGHGLYDPEECGPPLPFRSFCLEVPGAPAATAVRDVAALAWLQAQLEARGAPSGGWRPADIVPVATVLRRSLPPVLSTQLGLPPAAPQSADMTVSVMLTDGEAGLAVLRVLAEDQAAHHAARRQQQHQRGGKRHRGQPQQQQLQPGQEQPEQAAPRPQVSEARLRSMTAEQAGSAAAGMPKHVLRRLFPWPPSAPTPAPAAAAAAPAAAEVLGVAGASQEADVEMEVEMGTEAGLEAGRGPGDAAFADATSLSVNAERETSTGGPDPGPGAGTGGGDGAADAGAAAGAWWPTLHVRATRPPLLLAGRYCKLRRHMPQCPWFELATGARIGGVSVQEALEAGLLSLYGCASAKMVTGGREDADVRMLGPGRPFVFELEAPLRGHPPPDMLRRAEERLRTSGRGVTVHCLTPCGKAALDSIKAAEESKEKTYRALCWAAPAPSAAELAALVAAGRVESQQDTPVRVLHRRAAKTRPKWLQVESAEAVSGQPSYFVLQLRTQAGAYVKEFCHGDLGRCRPCLGDLLARMQMRSSATAAGTAAVEAAEAGAVETRNGAAAAGAGVAAGGEAGKDVPYVHVEIVQLDVLDVHLENWP</sequence>
<feature type="compositionally biased region" description="Gly residues" evidence="5">
    <location>
        <begin position="526"/>
        <end position="535"/>
    </location>
</feature>
<dbReference type="InterPro" id="IPR039894">
    <property type="entry name" value="Pus10-like"/>
</dbReference>
<dbReference type="GO" id="GO:0031119">
    <property type="term" value="P:tRNA pseudouridine synthesis"/>
    <property type="evidence" value="ECO:0007669"/>
    <property type="project" value="TreeGrafter"/>
</dbReference>
<evidence type="ECO:0000256" key="4">
    <source>
        <dbReference type="ARBA" id="ARBA00023235"/>
    </source>
</evidence>
<dbReference type="GO" id="GO:0160148">
    <property type="term" value="F:tRNA pseudouridine(55) synthase activity"/>
    <property type="evidence" value="ECO:0007669"/>
    <property type="project" value="UniProtKB-EC"/>
</dbReference>
<feature type="compositionally biased region" description="Acidic residues" evidence="5">
    <location>
        <begin position="78"/>
        <end position="94"/>
    </location>
</feature>
<dbReference type="PANTHER" id="PTHR21568">
    <property type="entry name" value="TRNA PSEUDOURIDINE SYNTHASE PUS10"/>
    <property type="match status" value="1"/>
</dbReference>
<keyword evidence="3" id="KW-0819">tRNA processing</keyword>
<dbReference type="Gene3D" id="3.30.70.2510">
    <property type="match status" value="1"/>
</dbReference>
<dbReference type="EC" id="5.4.99.25" evidence="2"/>
<keyword evidence="4" id="KW-0413">Isomerase</keyword>
<name>A0A150H1A0_GONPE</name>
<dbReference type="InterPro" id="IPR048741">
    <property type="entry name" value="Pus10-like_C"/>
</dbReference>
<evidence type="ECO:0000256" key="1">
    <source>
        <dbReference type="ARBA" id="ARBA00009652"/>
    </source>
</evidence>
<dbReference type="Proteomes" id="UP000075714">
    <property type="component" value="Unassembled WGS sequence"/>
</dbReference>
<dbReference type="PANTHER" id="PTHR21568:SF0">
    <property type="entry name" value="TRNA PSEUDOURIDINE SYNTHASE PUS10"/>
    <property type="match status" value="1"/>
</dbReference>